<organism evidence="2 3">
    <name type="scientific">Formimonas warabiya</name>
    <dbReference type="NCBI Taxonomy" id="1761012"/>
    <lineage>
        <taxon>Bacteria</taxon>
        <taxon>Bacillati</taxon>
        <taxon>Bacillota</taxon>
        <taxon>Clostridia</taxon>
        <taxon>Eubacteriales</taxon>
        <taxon>Peptococcaceae</taxon>
        <taxon>Candidatus Formimonas</taxon>
    </lineage>
</organism>
<sequence length="73" mass="8740">MSDFNHFMRNKFFGLFGRVKWIAFLIELRVLGRLLVVIATIFLFLYALFFPQFWIILILFWLFLALLAMCCGL</sequence>
<protein>
    <submittedName>
        <fullName evidence="2">Uncharacterized protein</fullName>
    </submittedName>
</protein>
<evidence type="ECO:0000256" key="1">
    <source>
        <dbReference type="SAM" id="Phobius"/>
    </source>
</evidence>
<dbReference type="EMBL" id="CP017634">
    <property type="protein sequence ID" value="ATW23874.1"/>
    <property type="molecule type" value="Genomic_DNA"/>
</dbReference>
<accession>A0A3G1KN36</accession>
<keyword evidence="3" id="KW-1185">Reference proteome</keyword>
<gene>
    <name evidence="2" type="ORF">DCMF_02830</name>
</gene>
<feature type="transmembrane region" description="Helical" evidence="1">
    <location>
        <begin position="53"/>
        <end position="72"/>
    </location>
</feature>
<dbReference type="KEGG" id="fwa:DCMF_02830"/>
<name>A0A3G1KN36_FORW1</name>
<proteinExistence type="predicted"/>
<dbReference type="Proteomes" id="UP000323521">
    <property type="component" value="Chromosome"/>
</dbReference>
<keyword evidence="1" id="KW-0812">Transmembrane</keyword>
<evidence type="ECO:0000313" key="3">
    <source>
        <dbReference type="Proteomes" id="UP000323521"/>
    </source>
</evidence>
<keyword evidence="1" id="KW-0472">Membrane</keyword>
<keyword evidence="1" id="KW-1133">Transmembrane helix</keyword>
<dbReference type="AlphaFoldDB" id="A0A3G1KN36"/>
<dbReference type="RefSeq" id="WP_148133041.1">
    <property type="nucleotide sequence ID" value="NZ_CP017634.1"/>
</dbReference>
<reference evidence="2 3" key="1">
    <citation type="submission" date="2016-10" db="EMBL/GenBank/DDBJ databases">
        <title>Complete Genome Sequence of Peptococcaceae strain DCMF.</title>
        <authorList>
            <person name="Edwards R.J."/>
            <person name="Holland S.I."/>
            <person name="Deshpande N.P."/>
            <person name="Wong Y.K."/>
            <person name="Ertan H."/>
            <person name="Manefield M."/>
            <person name="Russell T.L."/>
            <person name="Lee M.J."/>
        </authorList>
    </citation>
    <scope>NUCLEOTIDE SEQUENCE [LARGE SCALE GENOMIC DNA]</scope>
    <source>
        <strain evidence="2 3">DCMF</strain>
    </source>
</reference>
<evidence type="ECO:0000313" key="2">
    <source>
        <dbReference type="EMBL" id="ATW23874.1"/>
    </source>
</evidence>
<feature type="transmembrane region" description="Helical" evidence="1">
    <location>
        <begin position="21"/>
        <end position="47"/>
    </location>
</feature>